<feature type="transmembrane region" description="Helical" evidence="4">
    <location>
        <begin position="77"/>
        <end position="94"/>
    </location>
</feature>
<protein>
    <recommendedName>
        <fullName evidence="7">Ribosome inactivating protein</fullName>
    </recommendedName>
</protein>
<reference evidence="5 6" key="1">
    <citation type="submission" date="2019-07" db="EMBL/GenBank/DDBJ databases">
        <title>New species of Amycolatopsis and Streptomyces.</title>
        <authorList>
            <person name="Duangmal K."/>
            <person name="Teo W.F.A."/>
            <person name="Lipun K."/>
        </authorList>
    </citation>
    <scope>NUCLEOTIDE SEQUENCE [LARGE SCALE GENOMIC DNA]</scope>
    <source>
        <strain evidence="5 6">TISTR 2346</strain>
    </source>
</reference>
<dbReference type="InterPro" id="IPR001574">
    <property type="entry name" value="Ribosome_inactivat_prot"/>
</dbReference>
<evidence type="ECO:0000313" key="5">
    <source>
        <dbReference type="EMBL" id="MPY42439.1"/>
    </source>
</evidence>
<name>A0A5N8W530_9ACTN</name>
<dbReference type="SUPFAM" id="SSF56371">
    <property type="entry name" value="Ribosome inactivating proteins (RIP)"/>
    <property type="match status" value="1"/>
</dbReference>
<gene>
    <name evidence="5" type="ORF">FNH04_21780</name>
</gene>
<accession>A0A5N8W530</accession>
<keyword evidence="2" id="KW-0611">Plant defense</keyword>
<keyword evidence="4" id="KW-0812">Transmembrane</keyword>
<keyword evidence="4" id="KW-0472">Membrane</keyword>
<dbReference type="PANTHER" id="PTHR33453">
    <property type="match status" value="1"/>
</dbReference>
<dbReference type="GO" id="GO:0017148">
    <property type="term" value="P:negative regulation of translation"/>
    <property type="evidence" value="ECO:0007669"/>
    <property type="project" value="InterPro"/>
</dbReference>
<dbReference type="GO" id="GO:0006952">
    <property type="term" value="P:defense response"/>
    <property type="evidence" value="ECO:0007669"/>
    <property type="project" value="UniProtKB-KW"/>
</dbReference>
<evidence type="ECO:0008006" key="7">
    <source>
        <dbReference type="Google" id="ProtNLM"/>
    </source>
</evidence>
<dbReference type="Pfam" id="PF00161">
    <property type="entry name" value="RIP"/>
    <property type="match status" value="1"/>
</dbReference>
<keyword evidence="1" id="KW-0378">Hydrolase</keyword>
<keyword evidence="4" id="KW-1133">Transmembrane helix</keyword>
<sequence>MPSGSDADSDKYRLVGIFDSGDVRLSRTGCTTRTGPRAVHDPPRERVSDMPLDTTAAAGRAGGPGHKRRSRWLRGKFLVSFLAVATILGGWAVVAPQFEQKASAIDDARDIVWDVNGGQSAYNRMINQVRQRATGGAVLRDSVLQTNPTVTENGKEVTNDDIFAVEVWHSGVASSSDAPNVRLIFRARDLFLIGWQVTPSTQGDGGEILWFQGDAPNPGYFGSDPRGNEAVNRNLKFNGSYTDLERVGRARTGLTLSGPVMEQAFRDIRASTVRARTDMTAEAAMIFIMTIAEGARFDPLQQAFGQAFAPNGQYTVTGNDAALMNSWGNVSDQMVNNMNDRTPINIDIRDNDPSTVDFVETTLGGAAALLAVALLQAKT</sequence>
<feature type="region of interest" description="Disordered" evidence="3">
    <location>
        <begin position="28"/>
        <end position="67"/>
    </location>
</feature>
<dbReference type="GO" id="GO:0030598">
    <property type="term" value="F:rRNA N-glycosylase activity"/>
    <property type="evidence" value="ECO:0007669"/>
    <property type="project" value="InterPro"/>
</dbReference>
<dbReference type="Gene3D" id="3.40.420.10">
    <property type="entry name" value="Ricin (A subunit), domain 1"/>
    <property type="match status" value="1"/>
</dbReference>
<evidence type="ECO:0000256" key="1">
    <source>
        <dbReference type="ARBA" id="ARBA00022801"/>
    </source>
</evidence>
<dbReference type="InterPro" id="IPR036041">
    <property type="entry name" value="Ribosome-inact_prot_sf"/>
</dbReference>
<keyword evidence="6" id="KW-1185">Reference proteome</keyword>
<dbReference type="InterPro" id="IPR016138">
    <property type="entry name" value="Ribosome_inactivat_prot_sub1"/>
</dbReference>
<evidence type="ECO:0000256" key="4">
    <source>
        <dbReference type="SAM" id="Phobius"/>
    </source>
</evidence>
<dbReference type="AlphaFoldDB" id="A0A5N8W530"/>
<organism evidence="5 6">
    <name type="scientific">Streptomyces phyllanthi</name>
    <dbReference type="NCBI Taxonomy" id="1803180"/>
    <lineage>
        <taxon>Bacteria</taxon>
        <taxon>Bacillati</taxon>
        <taxon>Actinomycetota</taxon>
        <taxon>Actinomycetes</taxon>
        <taxon>Kitasatosporales</taxon>
        <taxon>Streptomycetaceae</taxon>
        <taxon>Streptomyces</taxon>
    </lineage>
</organism>
<dbReference type="EMBL" id="VJZE01000152">
    <property type="protein sequence ID" value="MPY42439.1"/>
    <property type="molecule type" value="Genomic_DNA"/>
</dbReference>
<evidence type="ECO:0000313" key="6">
    <source>
        <dbReference type="Proteomes" id="UP000326979"/>
    </source>
</evidence>
<comment type="caution">
    <text evidence="5">The sequence shown here is derived from an EMBL/GenBank/DDBJ whole genome shotgun (WGS) entry which is preliminary data.</text>
</comment>
<feature type="compositionally biased region" description="Basic and acidic residues" evidence="3">
    <location>
        <begin position="38"/>
        <end position="48"/>
    </location>
</feature>
<dbReference type="Proteomes" id="UP000326979">
    <property type="component" value="Unassembled WGS sequence"/>
</dbReference>
<evidence type="ECO:0000256" key="2">
    <source>
        <dbReference type="ARBA" id="ARBA00022821"/>
    </source>
</evidence>
<dbReference type="OrthoDB" id="4184427at2"/>
<dbReference type="PANTHER" id="PTHR33453:SF9">
    <property type="entry name" value="ALBUMIN B-32"/>
    <property type="match status" value="1"/>
</dbReference>
<evidence type="ECO:0000256" key="3">
    <source>
        <dbReference type="SAM" id="MobiDB-lite"/>
    </source>
</evidence>
<proteinExistence type="predicted"/>